<dbReference type="InterPro" id="IPR017896">
    <property type="entry name" value="4Fe4S_Fe-S-bd"/>
</dbReference>
<comment type="caution">
    <text evidence="9">The sequence shown here is derived from an EMBL/GenBank/DDBJ whole genome shotgun (WGS) entry which is preliminary data.</text>
</comment>
<evidence type="ECO:0000256" key="2">
    <source>
        <dbReference type="ARBA" id="ARBA00022485"/>
    </source>
</evidence>
<dbReference type="PROSITE" id="PS00198">
    <property type="entry name" value="4FE4S_FER_1"/>
    <property type="match status" value="1"/>
</dbReference>
<feature type="domain" description="4Fe-4S ferredoxin-type" evidence="8">
    <location>
        <begin position="43"/>
        <end position="75"/>
    </location>
</feature>
<evidence type="ECO:0000256" key="3">
    <source>
        <dbReference type="ARBA" id="ARBA00022723"/>
    </source>
</evidence>
<dbReference type="AlphaFoldDB" id="A0A7V1LM41"/>
<protein>
    <submittedName>
        <fullName evidence="9">Ferredoxin-type protein NapG</fullName>
    </submittedName>
</protein>
<evidence type="ECO:0000256" key="1">
    <source>
        <dbReference type="ARBA" id="ARBA00022448"/>
    </source>
</evidence>
<feature type="domain" description="4Fe-4S ferredoxin-type" evidence="8">
    <location>
        <begin position="177"/>
        <end position="208"/>
    </location>
</feature>
<keyword evidence="6" id="KW-0408">Iron</keyword>
<dbReference type="SUPFAM" id="SSF54862">
    <property type="entry name" value="4Fe-4S ferredoxins"/>
    <property type="match status" value="1"/>
</dbReference>
<dbReference type="PANTHER" id="PTHR24960">
    <property type="entry name" value="PHOTOSYSTEM I IRON-SULFUR CENTER-RELATED"/>
    <property type="match status" value="1"/>
</dbReference>
<dbReference type="EMBL" id="DRLD01000210">
    <property type="protein sequence ID" value="HED10534.1"/>
    <property type="molecule type" value="Genomic_DNA"/>
</dbReference>
<dbReference type="PANTHER" id="PTHR24960:SF79">
    <property type="entry name" value="PHOTOSYSTEM I IRON-SULFUR CENTER"/>
    <property type="match status" value="1"/>
</dbReference>
<evidence type="ECO:0000256" key="6">
    <source>
        <dbReference type="ARBA" id="ARBA00023004"/>
    </source>
</evidence>
<evidence type="ECO:0000259" key="8">
    <source>
        <dbReference type="PROSITE" id="PS51379"/>
    </source>
</evidence>
<keyword evidence="1" id="KW-0813">Transport</keyword>
<keyword evidence="3" id="KW-0479">Metal-binding</keyword>
<dbReference type="InterPro" id="IPR004494">
    <property type="entry name" value="MauM_NapG"/>
</dbReference>
<dbReference type="Pfam" id="PF12838">
    <property type="entry name" value="Fer4_7"/>
    <property type="match status" value="2"/>
</dbReference>
<proteinExistence type="predicted"/>
<keyword evidence="5" id="KW-0249">Electron transport</keyword>
<keyword evidence="2" id="KW-0004">4Fe-4S</keyword>
<name>A0A7V1LM41_CALAY</name>
<dbReference type="NCBIfam" id="TIGR00397">
    <property type="entry name" value="mauM_napG"/>
    <property type="match status" value="1"/>
</dbReference>
<keyword evidence="4" id="KW-0677">Repeat</keyword>
<evidence type="ECO:0000256" key="4">
    <source>
        <dbReference type="ARBA" id="ARBA00022737"/>
    </source>
</evidence>
<dbReference type="PROSITE" id="PS51379">
    <property type="entry name" value="4FE4S_FER_2"/>
    <property type="match status" value="3"/>
</dbReference>
<dbReference type="InterPro" id="IPR017900">
    <property type="entry name" value="4Fe4S_Fe_S_CS"/>
</dbReference>
<dbReference type="InterPro" id="IPR050157">
    <property type="entry name" value="PSI_iron-sulfur_center"/>
</dbReference>
<reference evidence="9" key="1">
    <citation type="journal article" date="2020" name="mSystems">
        <title>Genome- and Community-Level Interaction Insights into Carbon Utilization and Element Cycling Functions of Hydrothermarchaeota in Hydrothermal Sediment.</title>
        <authorList>
            <person name="Zhou Z."/>
            <person name="Liu Y."/>
            <person name="Xu W."/>
            <person name="Pan J."/>
            <person name="Luo Z.H."/>
            <person name="Li M."/>
        </authorList>
    </citation>
    <scope>NUCLEOTIDE SEQUENCE [LARGE SCALE GENOMIC DNA]</scope>
    <source>
        <strain evidence="9">HyVt-456</strain>
    </source>
</reference>
<dbReference type="NCBIfam" id="NF007012">
    <property type="entry name" value="PRK09476.1"/>
    <property type="match status" value="1"/>
</dbReference>
<feature type="domain" description="4Fe-4S ferredoxin-type" evidence="8">
    <location>
        <begin position="82"/>
        <end position="115"/>
    </location>
</feature>
<organism evidence="9">
    <name type="scientific">Caldithrix abyssi</name>
    <dbReference type="NCBI Taxonomy" id="187145"/>
    <lineage>
        <taxon>Bacteria</taxon>
        <taxon>Pseudomonadati</taxon>
        <taxon>Calditrichota</taxon>
        <taxon>Calditrichia</taxon>
        <taxon>Calditrichales</taxon>
        <taxon>Calditrichaceae</taxon>
        <taxon>Caldithrix</taxon>
    </lineage>
</organism>
<evidence type="ECO:0000256" key="7">
    <source>
        <dbReference type="ARBA" id="ARBA00023014"/>
    </source>
</evidence>
<dbReference type="GO" id="GO:0051539">
    <property type="term" value="F:4 iron, 4 sulfur cluster binding"/>
    <property type="evidence" value="ECO:0007669"/>
    <property type="project" value="UniProtKB-KW"/>
</dbReference>
<accession>A0A7V1LM41</accession>
<dbReference type="CDD" id="cd16373">
    <property type="entry name" value="DMSOR_beta_like"/>
    <property type="match status" value="1"/>
</dbReference>
<sequence>MASRRKVIENLFKSGAFMGFGGLLWGSAAGNAAETELALRPPGAFENDRDFVQACIKCGQCVEVCPYDTLKLATPGDGKAVGTPYFKPREIPCYMCTDIPCTRNCPSGALDLKRLQAKGSQPSIDTAKMGMAIIDPKACIAFWGIQCDVCYRACPLLDKALIIERKRNERTQKHAYLLPVVNGDHCTGCGVCEHVCVVEEAAISVLPVKIATGKAGGHYIKGWDKADEKRMELKEPATTDEEDIESGLNYLNEDNELY</sequence>
<dbReference type="Gene3D" id="3.30.70.20">
    <property type="match status" value="2"/>
</dbReference>
<gene>
    <name evidence="9" type="primary">napG</name>
    <name evidence="9" type="ORF">ENJ10_07580</name>
</gene>
<keyword evidence="7" id="KW-0411">Iron-sulfur</keyword>
<evidence type="ECO:0000313" key="9">
    <source>
        <dbReference type="EMBL" id="HED10534.1"/>
    </source>
</evidence>
<evidence type="ECO:0000256" key="5">
    <source>
        <dbReference type="ARBA" id="ARBA00022982"/>
    </source>
</evidence>
<dbReference type="Proteomes" id="UP000886005">
    <property type="component" value="Unassembled WGS sequence"/>
</dbReference>
<dbReference type="GO" id="GO:0046872">
    <property type="term" value="F:metal ion binding"/>
    <property type="evidence" value="ECO:0007669"/>
    <property type="project" value="UniProtKB-KW"/>
</dbReference>